<feature type="domain" description="Tc1-like transposase DDE" evidence="1">
    <location>
        <begin position="8"/>
        <end position="90"/>
    </location>
</feature>
<dbReference type="Proteomes" id="UP000028839">
    <property type="component" value="Unassembled WGS sequence"/>
</dbReference>
<dbReference type="Gene3D" id="3.30.420.10">
    <property type="entry name" value="Ribonuclease H-like superfamily/Ribonuclease H"/>
    <property type="match status" value="1"/>
</dbReference>
<evidence type="ECO:0000313" key="2">
    <source>
        <dbReference type="EMBL" id="KFI19492.1"/>
    </source>
</evidence>
<evidence type="ECO:0000259" key="1">
    <source>
        <dbReference type="Pfam" id="PF13358"/>
    </source>
</evidence>
<dbReference type="GO" id="GO:0003676">
    <property type="term" value="F:nucleic acid binding"/>
    <property type="evidence" value="ECO:0007669"/>
    <property type="project" value="InterPro"/>
</dbReference>
<dbReference type="PANTHER" id="PTHR46564">
    <property type="entry name" value="TRANSPOSASE"/>
    <property type="match status" value="1"/>
</dbReference>
<dbReference type="OrthoDB" id="5762865at2"/>
<name>A0A0E2ZM99_9GAMM</name>
<dbReference type="EMBL" id="JPGN01000052">
    <property type="protein sequence ID" value="KFI19492.1"/>
    <property type="molecule type" value="Genomic_DNA"/>
</dbReference>
<dbReference type="HOGENOM" id="CLU_056788_14_0_6"/>
<accession>A0A0E2ZM99</accession>
<sequence>MAQRRDEWLAPVVFNGSCNTALVNTWIKDFLLKELKNPSVIVMDNARFHKKSDIRNILEKAGHLLLPLPKYSPDFNPIEHSFALLKKRRQFSGKNIEKLLMSQNYLE</sequence>
<protein>
    <submittedName>
        <fullName evidence="2">Transposase</fullName>
    </submittedName>
</protein>
<gene>
    <name evidence="2" type="ORF">IB75_08435</name>
</gene>
<dbReference type="InterPro" id="IPR038717">
    <property type="entry name" value="Tc1-like_DDE_dom"/>
</dbReference>
<evidence type="ECO:0000313" key="3">
    <source>
        <dbReference type="Proteomes" id="UP000028839"/>
    </source>
</evidence>
<dbReference type="Pfam" id="PF13358">
    <property type="entry name" value="DDE_3"/>
    <property type="match status" value="1"/>
</dbReference>
<proteinExistence type="predicted"/>
<dbReference type="PANTHER" id="PTHR46564:SF1">
    <property type="entry name" value="TRANSPOSASE"/>
    <property type="match status" value="1"/>
</dbReference>
<dbReference type="InterPro" id="IPR036397">
    <property type="entry name" value="RNaseH_sf"/>
</dbReference>
<comment type="caution">
    <text evidence="2">The sequence shown here is derived from an EMBL/GenBank/DDBJ whole genome shotgun (WGS) entry which is preliminary data.</text>
</comment>
<dbReference type="AlphaFoldDB" id="A0A0E2ZM99"/>
<reference evidence="2 3" key="1">
    <citation type="submission" date="2014-07" db="EMBL/GenBank/DDBJ databases">
        <title>Comparative analysis of Nitrosococcus oceani genome inventories of strains from Pacific and Atlantic gyres.</title>
        <authorList>
            <person name="Lim C.K."/>
            <person name="Wang L."/>
            <person name="Sayavedra-Soto L.A."/>
            <person name="Klotz M.G."/>
        </authorList>
    </citation>
    <scope>NUCLEOTIDE SEQUENCE [LARGE SCALE GENOMIC DNA]</scope>
    <source>
        <strain evidence="2 3">C-27</strain>
    </source>
</reference>
<organism evidence="2 3">
    <name type="scientific">Nitrosococcus oceani C-27</name>
    <dbReference type="NCBI Taxonomy" id="314279"/>
    <lineage>
        <taxon>Bacteria</taxon>
        <taxon>Pseudomonadati</taxon>
        <taxon>Pseudomonadota</taxon>
        <taxon>Gammaproteobacteria</taxon>
        <taxon>Chromatiales</taxon>
        <taxon>Chromatiaceae</taxon>
        <taxon>Nitrosococcus</taxon>
    </lineage>
</organism>